<dbReference type="OrthoDB" id="408631at2759"/>
<proteinExistence type="inferred from homology"/>
<dbReference type="InterPro" id="IPR000997">
    <property type="entry name" value="Cholinesterase"/>
</dbReference>
<reference evidence="7" key="2">
    <citation type="journal article" date="2023" name="IMA Fungus">
        <title>Comparative genomic study of the Penicillium genus elucidates a diverse pangenome and 15 lateral gene transfer events.</title>
        <authorList>
            <person name="Petersen C."/>
            <person name="Sorensen T."/>
            <person name="Nielsen M.R."/>
            <person name="Sondergaard T.E."/>
            <person name="Sorensen J.L."/>
            <person name="Fitzpatrick D.A."/>
            <person name="Frisvad J.C."/>
            <person name="Nielsen K.L."/>
        </authorList>
    </citation>
    <scope>NUCLEOTIDE SEQUENCE</scope>
    <source>
        <strain evidence="7">IBT 30069</strain>
    </source>
</reference>
<gene>
    <name evidence="7" type="ORF">N7456_000274</name>
</gene>
<accession>A0A9W9GC90</accession>
<dbReference type="GO" id="GO:0072330">
    <property type="term" value="P:monocarboxylic acid biosynthetic process"/>
    <property type="evidence" value="ECO:0007669"/>
    <property type="project" value="UniProtKB-ARBA"/>
</dbReference>
<dbReference type="PANTHER" id="PTHR43918:SF4">
    <property type="entry name" value="CARBOXYLIC ESTER HYDROLASE"/>
    <property type="match status" value="1"/>
</dbReference>
<sequence length="535" mass="57215">MMLYSLLGVLSAVNLGLAATWSRSASLPTATIDSGPIIGTTTSLPSSTRTVTKFLGVPFAKKPVRFTRPVAVDSWSKPYNATAWGLACNQEITQAAGLFYEEIHLGSPMGGEGEDCLNLNVFTPKSASPGSLAVLVWFYGGGNANGATSLDQYDGSYFSAMQDVVVVSVNYRTNVFGFPGGDVPLEHRNLGLLDQRLALRWIQRNIAALGGDPDKVTIFGESSGGASVDALLTSPPDPLLFRAAIMQSGQSSVKITTTPDDIGYSESWKQLLSATNCTSDPIRCLRAIPASKLEDIATKNNYSGGPVADNGQTWATSPRYERITSKEGNSSIARVPILIGNNADEDKPFIIGMNDTSAALIEAGLGAYAPTILAAYPLGAPGIHTENDRISLIVNDYQMNCPIGILANDSLKADIPTWRYFFNASFPNNESFKGSGAYHASEIPYVFGTYQGENATSFEKEVSQAMQKAWADFAKDPYCGPGWDTLPTIGLFGDGVKAGMSEVGKKALTTASTKDIDSRCPLYKSLYAKTLHDTY</sequence>
<evidence type="ECO:0000256" key="5">
    <source>
        <dbReference type="SAM" id="SignalP"/>
    </source>
</evidence>
<organism evidence="7 8">
    <name type="scientific">Penicillium angulare</name>
    <dbReference type="NCBI Taxonomy" id="116970"/>
    <lineage>
        <taxon>Eukaryota</taxon>
        <taxon>Fungi</taxon>
        <taxon>Dikarya</taxon>
        <taxon>Ascomycota</taxon>
        <taxon>Pezizomycotina</taxon>
        <taxon>Eurotiomycetes</taxon>
        <taxon>Eurotiomycetidae</taxon>
        <taxon>Eurotiales</taxon>
        <taxon>Aspergillaceae</taxon>
        <taxon>Penicillium</taxon>
    </lineage>
</organism>
<keyword evidence="8" id="KW-1185">Reference proteome</keyword>
<feature type="active site" description="Charge relay system" evidence="4">
    <location>
        <position position="345"/>
    </location>
</feature>
<dbReference type="PANTHER" id="PTHR43918">
    <property type="entry name" value="ACETYLCHOLINESTERASE"/>
    <property type="match status" value="1"/>
</dbReference>
<reference evidence="7" key="1">
    <citation type="submission" date="2022-11" db="EMBL/GenBank/DDBJ databases">
        <authorList>
            <person name="Petersen C."/>
        </authorList>
    </citation>
    <scope>NUCLEOTIDE SEQUENCE</scope>
    <source>
        <strain evidence="7">IBT 30069</strain>
    </source>
</reference>
<keyword evidence="2 7" id="KW-0378">Hydrolase</keyword>
<dbReference type="EMBL" id="JAPQKH010000001">
    <property type="protein sequence ID" value="KAJ5115926.1"/>
    <property type="molecule type" value="Genomic_DNA"/>
</dbReference>
<feature type="active site" description="Acyl-ester intermediate" evidence="4">
    <location>
        <position position="222"/>
    </location>
</feature>
<dbReference type="Pfam" id="PF00135">
    <property type="entry name" value="COesterase"/>
    <property type="match status" value="2"/>
</dbReference>
<comment type="similarity">
    <text evidence="1">Belongs to the type-B carboxylesterase/lipase family.</text>
</comment>
<evidence type="ECO:0000256" key="4">
    <source>
        <dbReference type="PIRSR" id="PIRSR600997-1"/>
    </source>
</evidence>
<feature type="active site" description="Charge relay system" evidence="4">
    <location>
        <position position="439"/>
    </location>
</feature>
<dbReference type="Gene3D" id="3.40.50.1820">
    <property type="entry name" value="alpha/beta hydrolase"/>
    <property type="match status" value="1"/>
</dbReference>
<dbReference type="InterPro" id="IPR002018">
    <property type="entry name" value="CarbesteraseB"/>
</dbReference>
<evidence type="ECO:0000256" key="2">
    <source>
        <dbReference type="ARBA" id="ARBA00022801"/>
    </source>
</evidence>
<name>A0A9W9GC90_9EURO</name>
<dbReference type="PRINTS" id="PR00878">
    <property type="entry name" value="CHOLNESTRASE"/>
</dbReference>
<feature type="domain" description="Carboxylesterase type B" evidence="6">
    <location>
        <begin position="28"/>
        <end position="356"/>
    </location>
</feature>
<dbReference type="Proteomes" id="UP001149165">
    <property type="component" value="Unassembled WGS sequence"/>
</dbReference>
<dbReference type="InterPro" id="IPR050654">
    <property type="entry name" value="AChE-related_enzymes"/>
</dbReference>
<evidence type="ECO:0000313" key="8">
    <source>
        <dbReference type="Proteomes" id="UP001149165"/>
    </source>
</evidence>
<evidence type="ECO:0000259" key="6">
    <source>
        <dbReference type="Pfam" id="PF00135"/>
    </source>
</evidence>
<dbReference type="AlphaFoldDB" id="A0A9W9GC90"/>
<evidence type="ECO:0000256" key="3">
    <source>
        <dbReference type="ARBA" id="ARBA00023157"/>
    </source>
</evidence>
<evidence type="ECO:0000256" key="1">
    <source>
        <dbReference type="ARBA" id="ARBA00005964"/>
    </source>
</evidence>
<keyword evidence="3" id="KW-1015">Disulfide bond</keyword>
<feature type="chain" id="PRO_5040952335" evidence="5">
    <location>
        <begin position="19"/>
        <end position="535"/>
    </location>
</feature>
<protein>
    <submittedName>
        <fullName evidence="7">Alpha/Beta hydrolase protein</fullName>
    </submittedName>
</protein>
<dbReference type="GO" id="GO:0004104">
    <property type="term" value="F:cholinesterase activity"/>
    <property type="evidence" value="ECO:0007669"/>
    <property type="project" value="InterPro"/>
</dbReference>
<feature type="domain" description="Carboxylesterase type B" evidence="6">
    <location>
        <begin position="386"/>
        <end position="475"/>
    </location>
</feature>
<evidence type="ECO:0000313" key="7">
    <source>
        <dbReference type="EMBL" id="KAJ5115926.1"/>
    </source>
</evidence>
<keyword evidence="5" id="KW-0732">Signal</keyword>
<comment type="caution">
    <text evidence="7">The sequence shown here is derived from an EMBL/GenBank/DDBJ whole genome shotgun (WGS) entry which is preliminary data.</text>
</comment>
<dbReference type="GO" id="GO:0017000">
    <property type="term" value="P:antibiotic biosynthetic process"/>
    <property type="evidence" value="ECO:0007669"/>
    <property type="project" value="UniProtKB-ARBA"/>
</dbReference>
<dbReference type="InterPro" id="IPR029058">
    <property type="entry name" value="AB_hydrolase_fold"/>
</dbReference>
<feature type="signal peptide" evidence="5">
    <location>
        <begin position="1"/>
        <end position="18"/>
    </location>
</feature>
<dbReference type="SUPFAM" id="SSF53474">
    <property type="entry name" value="alpha/beta-Hydrolases"/>
    <property type="match status" value="1"/>
</dbReference>